<reference evidence="2 3" key="1">
    <citation type="journal article" date="2016" name="Mol. Biol. Evol.">
        <title>Comparative Genomics of Early-Diverging Mushroom-Forming Fungi Provides Insights into the Origins of Lignocellulose Decay Capabilities.</title>
        <authorList>
            <person name="Nagy L.G."/>
            <person name="Riley R."/>
            <person name="Tritt A."/>
            <person name="Adam C."/>
            <person name="Daum C."/>
            <person name="Floudas D."/>
            <person name="Sun H."/>
            <person name="Yadav J.S."/>
            <person name="Pangilinan J."/>
            <person name="Larsson K.H."/>
            <person name="Matsuura K."/>
            <person name="Barry K."/>
            <person name="Labutti K."/>
            <person name="Kuo R."/>
            <person name="Ohm R.A."/>
            <person name="Bhattacharya S.S."/>
            <person name="Shirouzu T."/>
            <person name="Yoshinaga Y."/>
            <person name="Martin F.M."/>
            <person name="Grigoriev I.V."/>
            <person name="Hibbett D.S."/>
        </authorList>
    </citation>
    <scope>NUCLEOTIDE SEQUENCE [LARGE SCALE GENOMIC DNA]</scope>
    <source>
        <strain evidence="2 3">HHB12029</strain>
    </source>
</reference>
<dbReference type="Proteomes" id="UP000077266">
    <property type="component" value="Unassembled WGS sequence"/>
</dbReference>
<dbReference type="InterPro" id="IPR000210">
    <property type="entry name" value="BTB/POZ_dom"/>
</dbReference>
<dbReference type="InParanoid" id="A0A165HTN4"/>
<dbReference type="CDD" id="cd18186">
    <property type="entry name" value="BTB_POZ_ZBTB_KLHL-like"/>
    <property type="match status" value="1"/>
</dbReference>
<dbReference type="PROSITE" id="PS50097">
    <property type="entry name" value="BTB"/>
    <property type="match status" value="1"/>
</dbReference>
<dbReference type="EMBL" id="KV426008">
    <property type="protein sequence ID" value="KZV92445.1"/>
    <property type="molecule type" value="Genomic_DNA"/>
</dbReference>
<organism evidence="2 3">
    <name type="scientific">Exidia glandulosa HHB12029</name>
    <dbReference type="NCBI Taxonomy" id="1314781"/>
    <lineage>
        <taxon>Eukaryota</taxon>
        <taxon>Fungi</taxon>
        <taxon>Dikarya</taxon>
        <taxon>Basidiomycota</taxon>
        <taxon>Agaricomycotina</taxon>
        <taxon>Agaricomycetes</taxon>
        <taxon>Auriculariales</taxon>
        <taxon>Exidiaceae</taxon>
        <taxon>Exidia</taxon>
    </lineage>
</organism>
<dbReference type="SUPFAM" id="SSF54695">
    <property type="entry name" value="POZ domain"/>
    <property type="match status" value="1"/>
</dbReference>
<feature type="domain" description="BTB" evidence="1">
    <location>
        <begin position="24"/>
        <end position="92"/>
    </location>
</feature>
<dbReference type="AlphaFoldDB" id="A0A165HTN4"/>
<evidence type="ECO:0000313" key="3">
    <source>
        <dbReference type="Proteomes" id="UP000077266"/>
    </source>
</evidence>
<dbReference type="Gene3D" id="3.30.710.10">
    <property type="entry name" value="Potassium Channel Kv1.1, Chain A"/>
    <property type="match status" value="1"/>
</dbReference>
<gene>
    <name evidence="2" type="ORF">EXIGLDRAFT_836450</name>
</gene>
<keyword evidence="3" id="KW-1185">Reference proteome</keyword>
<evidence type="ECO:0000313" key="2">
    <source>
        <dbReference type="EMBL" id="KZV92445.1"/>
    </source>
</evidence>
<evidence type="ECO:0000259" key="1">
    <source>
        <dbReference type="PROSITE" id="PS50097"/>
    </source>
</evidence>
<proteinExistence type="predicted"/>
<dbReference type="InterPro" id="IPR011333">
    <property type="entry name" value="SKP1/BTB/POZ_sf"/>
</dbReference>
<name>A0A165HTN4_EXIGL</name>
<accession>A0A165HTN4</accession>
<sequence>MAQQGNMPSHSTSVHEATNNFSYDDSVVRIRAGNRVYKVSRSRLTQRSPVFQDIFRVAVRDGQDVDVEVQDDSRDFEDFLWFLHADGLDVAKFNETPYSSAYLRRWFSVASVAYKYQMDAVAEWSLNLFMRSLEDIVTTRTFGIVDVVQSTLSIPSLWGADAPQSVRGRMLARTALYKRAHRGANWMKNDIADVLVILESIRELELLAHAYYYLVVYRPRSWITDDRIRPIDRQRMLCGCHELSLRGFAVLSLPEDSDASRHQDRFLEQQGSDLWNLFDVEQHIPDARPVAV</sequence>
<protein>
    <recommendedName>
        <fullName evidence="1">BTB domain-containing protein</fullName>
    </recommendedName>
</protein>